<evidence type="ECO:0008006" key="3">
    <source>
        <dbReference type="Google" id="ProtNLM"/>
    </source>
</evidence>
<organism evidence="1 2">
    <name type="scientific">Thermoproteota archaeon</name>
    <dbReference type="NCBI Taxonomy" id="2056631"/>
    <lineage>
        <taxon>Archaea</taxon>
        <taxon>Thermoproteota</taxon>
    </lineage>
</organism>
<dbReference type="AlphaFoldDB" id="A0A523BI70"/>
<comment type="caution">
    <text evidence="1">The sequence shown here is derived from an EMBL/GenBank/DDBJ whole genome shotgun (WGS) entry which is preliminary data.</text>
</comment>
<reference evidence="1 2" key="1">
    <citation type="journal article" date="2019" name="Nat. Microbiol.">
        <title>Expanding anaerobic alkane metabolism in the domain of Archaea.</title>
        <authorList>
            <person name="Wang Y."/>
            <person name="Wegener G."/>
            <person name="Hou J."/>
            <person name="Wang F."/>
            <person name="Xiao X."/>
        </authorList>
    </citation>
    <scope>NUCLEOTIDE SEQUENCE [LARGE SCALE GENOMIC DNA]</scope>
    <source>
        <strain evidence="1">WYZ-LMO11</strain>
    </source>
</reference>
<name>A0A523BI70_9CREN</name>
<evidence type="ECO:0000313" key="1">
    <source>
        <dbReference type="EMBL" id="TDA40619.1"/>
    </source>
</evidence>
<dbReference type="EMBL" id="QNVI01000001">
    <property type="protein sequence ID" value="TDA40619.1"/>
    <property type="molecule type" value="Genomic_DNA"/>
</dbReference>
<accession>A0A523BI70</accession>
<gene>
    <name evidence="1" type="ORF">DSO09_00010</name>
</gene>
<sequence>MISLKEIIDDYMKKVPGLKEYCEKCLRTERYGGNVVLMIVDAAFTSIGLNYFTVIIPKVEEFNKKFIESGKIRNLKDLANADIDELRKVWKNRRSWIIAKEISSYLSSINENDKIALRTWAKNAKIENWEEDPIGRIKGVGLVTFQYLRMMSGIDTIMPDKIVKRVINEILIKAGLKSINNDIEFIRKTEEIALSCGYRPIELCFMTWFIQYEGKAMRIEKYSKILSKI</sequence>
<proteinExistence type="predicted"/>
<dbReference type="Proteomes" id="UP000317265">
    <property type="component" value="Unassembled WGS sequence"/>
</dbReference>
<protein>
    <recommendedName>
        <fullName evidence="3">HhH-GPD domain-containing protein</fullName>
    </recommendedName>
</protein>
<evidence type="ECO:0000313" key="2">
    <source>
        <dbReference type="Proteomes" id="UP000317265"/>
    </source>
</evidence>